<dbReference type="PATRIC" id="fig|269796.9.peg.2463"/>
<dbReference type="SMART" id="SM00448">
    <property type="entry name" value="REC"/>
    <property type="match status" value="2"/>
</dbReference>
<comment type="subunit">
    <text evidence="14">At low DSF concentrations, interacts with RpfF.</text>
</comment>
<dbReference type="Gene3D" id="3.30.565.10">
    <property type="entry name" value="Histidine kinase-like ATPase, C-terminal domain"/>
    <property type="match status" value="1"/>
</dbReference>
<dbReference type="PROSITE" id="PS50839">
    <property type="entry name" value="CHASE"/>
    <property type="match status" value="1"/>
</dbReference>
<evidence type="ECO:0000256" key="16">
    <source>
        <dbReference type="PROSITE-ProRule" id="PRU00110"/>
    </source>
</evidence>
<evidence type="ECO:0000256" key="17">
    <source>
        <dbReference type="PROSITE-ProRule" id="PRU00169"/>
    </source>
</evidence>
<dbReference type="Pfam" id="PF02518">
    <property type="entry name" value="HATPase_c"/>
    <property type="match status" value="1"/>
</dbReference>
<dbReference type="NCBIfam" id="TIGR00229">
    <property type="entry name" value="sensory_box"/>
    <property type="match status" value="4"/>
</dbReference>
<feature type="modified residue" description="4-aspartylphosphate" evidence="17">
    <location>
        <position position="1192"/>
    </location>
</feature>
<dbReference type="SMART" id="SM00387">
    <property type="entry name" value="HATPase_c"/>
    <property type="match status" value="1"/>
</dbReference>
<comment type="catalytic activity">
    <reaction evidence="1">
        <text>ATP + protein L-histidine = ADP + protein N-phospho-L-histidine.</text>
        <dbReference type="EC" id="2.7.13.3"/>
    </reaction>
</comment>
<dbReference type="GO" id="GO:0005886">
    <property type="term" value="C:plasma membrane"/>
    <property type="evidence" value="ECO:0007669"/>
    <property type="project" value="UniProtKB-SubCell"/>
</dbReference>
<keyword evidence="8" id="KW-0547">Nucleotide-binding</keyword>
<dbReference type="CDD" id="cd00130">
    <property type="entry name" value="PAS"/>
    <property type="match status" value="4"/>
</dbReference>
<dbReference type="InterPro" id="IPR011006">
    <property type="entry name" value="CheY-like_superfamily"/>
</dbReference>
<dbReference type="SUPFAM" id="SSF55785">
    <property type="entry name" value="PYP-like sensor domain (PAS domain)"/>
    <property type="match status" value="4"/>
</dbReference>
<keyword evidence="9 25" id="KW-0418">Kinase</keyword>
<dbReference type="HOGENOM" id="CLU_000445_56_0_5"/>
<dbReference type="RefSeq" id="WP_011390114.1">
    <property type="nucleotide sequence ID" value="NC_007643.1"/>
</dbReference>
<feature type="domain" description="HPt" evidence="24">
    <location>
        <begin position="1447"/>
        <end position="1550"/>
    </location>
</feature>
<dbReference type="Gene3D" id="3.40.50.2300">
    <property type="match status" value="2"/>
</dbReference>
<dbReference type="InterPro" id="IPR036097">
    <property type="entry name" value="HisK_dim/P_sf"/>
</dbReference>
<dbReference type="SMART" id="SM00388">
    <property type="entry name" value="HisKA"/>
    <property type="match status" value="1"/>
</dbReference>
<feature type="domain" description="PAC" evidence="22">
    <location>
        <begin position="690"/>
        <end position="742"/>
    </location>
</feature>
<evidence type="ECO:0000259" key="19">
    <source>
        <dbReference type="PROSITE" id="PS50109"/>
    </source>
</evidence>
<evidence type="ECO:0000259" key="23">
    <source>
        <dbReference type="PROSITE" id="PS50839"/>
    </source>
</evidence>
<dbReference type="PANTHER" id="PTHR45339">
    <property type="entry name" value="HYBRID SIGNAL TRANSDUCTION HISTIDINE KINASE J"/>
    <property type="match status" value="1"/>
</dbReference>
<feature type="transmembrane region" description="Helical" evidence="18">
    <location>
        <begin position="309"/>
        <end position="334"/>
    </location>
</feature>
<proteinExistence type="predicted"/>
<accession>Q2RRT4</accession>
<evidence type="ECO:0000256" key="18">
    <source>
        <dbReference type="SAM" id="Phobius"/>
    </source>
</evidence>
<keyword evidence="11 18" id="KW-1133">Transmembrane helix</keyword>
<dbReference type="EMBL" id="CP000230">
    <property type="protein sequence ID" value="ABC23161.1"/>
    <property type="molecule type" value="Genomic_DNA"/>
</dbReference>
<dbReference type="GO" id="GO:0006355">
    <property type="term" value="P:regulation of DNA-templated transcription"/>
    <property type="evidence" value="ECO:0007669"/>
    <property type="project" value="InterPro"/>
</dbReference>
<dbReference type="eggNOG" id="COG3614">
    <property type="taxonomic scope" value="Bacteria"/>
</dbReference>
<evidence type="ECO:0000259" key="20">
    <source>
        <dbReference type="PROSITE" id="PS50110"/>
    </source>
</evidence>
<dbReference type="SUPFAM" id="SSF52172">
    <property type="entry name" value="CheY-like"/>
    <property type="match status" value="2"/>
</dbReference>
<evidence type="ECO:0000259" key="22">
    <source>
        <dbReference type="PROSITE" id="PS50113"/>
    </source>
</evidence>
<dbReference type="InterPro" id="IPR035965">
    <property type="entry name" value="PAS-like_dom_sf"/>
</dbReference>
<sequence>MTGTTGLGRRIVWWWIVGAVLAGIGLSGFAVWWVTQRNAELAETAASLELTRLSDAIAERITLYQYGLRGARGVIVTFGERGITREVFRGYSKTRDIGAEFPGARGFGFIRRVPADREERFLAEARADGWPDFAIAQFTPHEGERFVIQYIEPAQRNLKAVGLDIASEKNRREAALAAIDTGQVRLTGPITLVQASGDKSQSFLILLPIYRTLSTPETLAERRAQAFGWSYAPLNMPEVLSGLVPNQDRLALTLRDVTNPAEAETVFTSNTDCAAAECVTKTLTRSIFGRVWEISVTVSPAYGHAVQRIAPWVVVSLGIGASILAAGFAAVIGLNQARRREIAQAQARLSTIVENSGDAIIGEALDGTIVGWNRAAEALFGYKAPEVIGKALAPLLIPADRMAENQSIVLSALSGEAVMAFDTQRIHADGHLFDVSMTACPVHDRLGHVVGVANLIRDIRKRKAAEQSLLEFNAQLEKQVASRTAELEKARRALQTVLDSVPSMIGYWDRDLHCHIANRAYCSWFNVDPSGLIGKSMRSLLGEALFTANRPFIEAVLRGQPQTFERMIPRPNGQGVRHSLAHYIPDVVDGEVLGFYALVHDVSELVEGRQKLDAALRENEALLRTIDEQLLCSITDRNGNIISINDNFCKLMGYTKDELLGLDHRIMNSGLHDKTFWADVWATISAGGSWRGEVCNKAKDGALYWLDSVLTPFFGEDGSIDRYVALRIDITDRKKAEAERNRSNTLLRSVLASAREFSIIATDPDGVITIFNSGAEKLLGYSAEEMVGKQTPALIHLADQVAERGRSLSDEFGVPIEGFRVFVHRSERDGVEAQEWTYVRKDGGHLEVLLVVTAIREDDGRIAGYLGVAQDVSRRKEFERALVLAKQAAEEASVVKGQFLANMSHEIRTPMNAILGMLTLVQRTALTPHQADYVCKAHSAAGSLLGLLNDILDFSKIEAGKLHLEPHPFRLETVLRDLAVVLSGSYGDKGVEVLFDIAPHLPDSFIGDDLRLRQVLLNLAGNALKFTDQGQVIVSVGVLAREDDRLTMRMAVSDTGIGIAADQLASIFGAFEQAETSTTRRFGGSGLGLTITRHLVERMGGVLRVESQPGRGSRFWFDITLPVSGEGSESAESGRPLRVLVVEDNPVAGGILAQTVQGLGYDCDLVQESAETKARIVAADAAGRPYDAVLLDWRMPEVDGLTTARILREMGVTLCPQSIIMVTAYGRDVLSLAEQTGDAPFDAVLTKPVTPGQLRDALLRRDRATSEGEATALAPRGLPTPLAGRRLLVVEDNAINRQVAAELLAGAGAEIDLAEGGERGVMMVLRGEIAYDAVLMDIQMPDIDGFEATRRIRADARFKALPIVAMTANASRADREACLAAGMTEHVGKPIDITATIDVLVSLMTEGMTEGEPIAPPSPMGGTGREVPSDEPLLEDLDSIAERLGGQVDLLRRLLPTFAERTGELLDEIEDLIGRGDWSALSMAFHTIKGSAASMGAVALASHAALWEERLREDGPGTLDALRRDQALCDQMRALLAASLEALSSHLDAMAGPYAKEPAG</sequence>
<dbReference type="InterPro" id="IPR001610">
    <property type="entry name" value="PAC"/>
</dbReference>
<dbReference type="Pfam" id="PF08447">
    <property type="entry name" value="PAS_3"/>
    <property type="match status" value="1"/>
</dbReference>
<feature type="domain" description="PAS" evidence="21">
    <location>
        <begin position="743"/>
        <end position="790"/>
    </location>
</feature>
<dbReference type="Pfam" id="PF00989">
    <property type="entry name" value="PAS"/>
    <property type="match status" value="1"/>
</dbReference>
<keyword evidence="4" id="KW-1003">Cell membrane</keyword>
<evidence type="ECO:0000256" key="2">
    <source>
        <dbReference type="ARBA" id="ARBA00004651"/>
    </source>
</evidence>
<dbReference type="PhylomeDB" id="Q2RRT4"/>
<keyword evidence="13 18" id="KW-0472">Membrane</keyword>
<dbReference type="PROSITE" id="PS50110">
    <property type="entry name" value="RESPONSE_REGULATORY"/>
    <property type="match status" value="2"/>
</dbReference>
<evidence type="ECO:0000259" key="21">
    <source>
        <dbReference type="PROSITE" id="PS50112"/>
    </source>
</evidence>
<evidence type="ECO:0000256" key="14">
    <source>
        <dbReference type="ARBA" id="ARBA00064003"/>
    </source>
</evidence>
<dbReference type="FunFam" id="1.10.287.130:FF:000002">
    <property type="entry name" value="Two-component osmosensing histidine kinase"/>
    <property type="match status" value="1"/>
</dbReference>
<dbReference type="SUPFAM" id="SSF55874">
    <property type="entry name" value="ATPase domain of HSP90 chaperone/DNA topoisomerase II/histidine kinase"/>
    <property type="match status" value="1"/>
</dbReference>
<dbReference type="PROSITE" id="PS50113">
    <property type="entry name" value="PAC"/>
    <property type="match status" value="3"/>
</dbReference>
<dbReference type="FunFam" id="3.30.565.10:FF:000010">
    <property type="entry name" value="Sensor histidine kinase RcsC"/>
    <property type="match status" value="1"/>
</dbReference>
<dbReference type="SUPFAM" id="SSF47384">
    <property type="entry name" value="Homodimeric domain of signal transducing histidine kinase"/>
    <property type="match status" value="1"/>
</dbReference>
<evidence type="ECO:0000313" key="25">
    <source>
        <dbReference type="EMBL" id="ABC23161.1"/>
    </source>
</evidence>
<feature type="modified residue" description="Phosphohistidine" evidence="16">
    <location>
        <position position="1486"/>
    </location>
</feature>
<dbReference type="Pfam" id="PF13426">
    <property type="entry name" value="PAS_9"/>
    <property type="match status" value="1"/>
</dbReference>
<dbReference type="SMART" id="SM00091">
    <property type="entry name" value="PAS"/>
    <property type="match status" value="4"/>
</dbReference>
<dbReference type="Pfam" id="PF00512">
    <property type="entry name" value="HisKA"/>
    <property type="match status" value="1"/>
</dbReference>
<evidence type="ECO:0000256" key="6">
    <source>
        <dbReference type="ARBA" id="ARBA00022679"/>
    </source>
</evidence>
<dbReference type="PANTHER" id="PTHR45339:SF1">
    <property type="entry name" value="HYBRID SIGNAL TRANSDUCTION HISTIDINE KINASE J"/>
    <property type="match status" value="1"/>
</dbReference>
<feature type="domain" description="Response regulatory" evidence="20">
    <location>
        <begin position="1286"/>
        <end position="1404"/>
    </location>
</feature>
<organism evidence="25 26">
    <name type="scientific">Rhodospirillum rubrum (strain ATCC 11170 / ATH 1.1.1 / DSM 467 / LMG 4362 / NCIMB 8255 / S1)</name>
    <dbReference type="NCBI Taxonomy" id="269796"/>
    <lineage>
        <taxon>Bacteria</taxon>
        <taxon>Pseudomonadati</taxon>
        <taxon>Pseudomonadota</taxon>
        <taxon>Alphaproteobacteria</taxon>
        <taxon>Rhodospirillales</taxon>
        <taxon>Rhodospirillaceae</taxon>
        <taxon>Rhodospirillum</taxon>
    </lineage>
</organism>
<dbReference type="KEGG" id="rru:Rru_A2361"/>
<dbReference type="InterPro" id="IPR013655">
    <property type="entry name" value="PAS_fold_3"/>
</dbReference>
<dbReference type="InterPro" id="IPR042240">
    <property type="entry name" value="CHASE_sf"/>
</dbReference>
<dbReference type="Gene3D" id="3.30.450.350">
    <property type="entry name" value="CHASE domain"/>
    <property type="match status" value="1"/>
</dbReference>
<dbReference type="CDD" id="cd00088">
    <property type="entry name" value="HPT"/>
    <property type="match status" value="1"/>
</dbReference>
<dbReference type="InterPro" id="IPR003594">
    <property type="entry name" value="HATPase_dom"/>
</dbReference>
<evidence type="ECO:0000256" key="11">
    <source>
        <dbReference type="ARBA" id="ARBA00022989"/>
    </source>
</evidence>
<keyword evidence="6 25" id="KW-0808">Transferase</keyword>
<dbReference type="PROSITE" id="PS50112">
    <property type="entry name" value="PAS"/>
    <property type="match status" value="3"/>
</dbReference>
<dbReference type="SMART" id="SM00073">
    <property type="entry name" value="HPT"/>
    <property type="match status" value="1"/>
</dbReference>
<evidence type="ECO:0000256" key="13">
    <source>
        <dbReference type="ARBA" id="ARBA00023136"/>
    </source>
</evidence>
<dbReference type="SUPFAM" id="SSF47226">
    <property type="entry name" value="Histidine-containing phosphotransfer domain, HPT domain"/>
    <property type="match status" value="1"/>
</dbReference>
<dbReference type="SMART" id="SM01079">
    <property type="entry name" value="CHASE"/>
    <property type="match status" value="1"/>
</dbReference>
<dbReference type="GO" id="GO:0005524">
    <property type="term" value="F:ATP binding"/>
    <property type="evidence" value="ECO:0007669"/>
    <property type="project" value="UniProtKB-KW"/>
</dbReference>
<name>Q2RRT4_RHORT</name>
<dbReference type="InterPro" id="IPR000700">
    <property type="entry name" value="PAS-assoc_C"/>
</dbReference>
<dbReference type="InterPro" id="IPR036641">
    <property type="entry name" value="HPT_dom_sf"/>
</dbReference>
<dbReference type="Pfam" id="PF01627">
    <property type="entry name" value="Hpt"/>
    <property type="match status" value="1"/>
</dbReference>
<feature type="domain" description="PAC" evidence="22">
    <location>
        <begin position="832"/>
        <end position="884"/>
    </location>
</feature>
<feature type="domain" description="CHASE" evidence="23">
    <location>
        <begin position="79"/>
        <end position="243"/>
    </location>
</feature>
<evidence type="ECO:0000313" key="26">
    <source>
        <dbReference type="Proteomes" id="UP000001929"/>
    </source>
</evidence>
<dbReference type="PROSITE" id="PS50109">
    <property type="entry name" value="HIS_KIN"/>
    <property type="match status" value="1"/>
</dbReference>
<dbReference type="CDD" id="cd17546">
    <property type="entry name" value="REC_hyHK_CKI1_RcsC-like"/>
    <property type="match status" value="2"/>
</dbReference>
<dbReference type="InterPro" id="IPR003661">
    <property type="entry name" value="HisK_dim/P_dom"/>
</dbReference>
<dbReference type="InterPro" id="IPR008207">
    <property type="entry name" value="Sig_transdc_His_kin_Hpt_dom"/>
</dbReference>
<keyword evidence="7 18" id="KW-0812">Transmembrane</keyword>
<keyword evidence="5 17" id="KW-0597">Phosphoprotein</keyword>
<dbReference type="Pfam" id="PF03924">
    <property type="entry name" value="CHASE"/>
    <property type="match status" value="1"/>
</dbReference>
<feature type="domain" description="Response regulatory" evidence="20">
    <location>
        <begin position="1138"/>
        <end position="1262"/>
    </location>
</feature>
<dbReference type="InterPro" id="IPR006189">
    <property type="entry name" value="CHASE_dom"/>
</dbReference>
<dbReference type="PROSITE" id="PS50894">
    <property type="entry name" value="HPT"/>
    <property type="match status" value="1"/>
</dbReference>
<gene>
    <name evidence="25" type="ordered locus">Rru_A2361</name>
</gene>
<evidence type="ECO:0000256" key="10">
    <source>
        <dbReference type="ARBA" id="ARBA00022840"/>
    </source>
</evidence>
<feature type="transmembrane region" description="Helical" evidence="18">
    <location>
        <begin position="12"/>
        <end position="34"/>
    </location>
</feature>
<evidence type="ECO:0000256" key="15">
    <source>
        <dbReference type="ARBA" id="ARBA00068150"/>
    </source>
</evidence>
<evidence type="ECO:0000256" key="1">
    <source>
        <dbReference type="ARBA" id="ARBA00000085"/>
    </source>
</evidence>
<evidence type="ECO:0000256" key="7">
    <source>
        <dbReference type="ARBA" id="ARBA00022692"/>
    </source>
</evidence>
<dbReference type="SMART" id="SM00086">
    <property type="entry name" value="PAC"/>
    <property type="match status" value="4"/>
</dbReference>
<dbReference type="InterPro" id="IPR013656">
    <property type="entry name" value="PAS_4"/>
</dbReference>
<feature type="domain" description="PAC" evidence="22">
    <location>
        <begin position="419"/>
        <end position="471"/>
    </location>
</feature>
<dbReference type="eggNOG" id="COG0642">
    <property type="taxonomic scope" value="Bacteria"/>
</dbReference>
<keyword evidence="10" id="KW-0067">ATP-binding</keyword>
<keyword evidence="12" id="KW-0902">Two-component regulatory system</keyword>
<dbReference type="InterPro" id="IPR000014">
    <property type="entry name" value="PAS"/>
</dbReference>
<evidence type="ECO:0000256" key="5">
    <source>
        <dbReference type="ARBA" id="ARBA00022553"/>
    </source>
</evidence>
<dbReference type="CDD" id="cd00082">
    <property type="entry name" value="HisKA"/>
    <property type="match status" value="1"/>
</dbReference>
<dbReference type="Gene3D" id="3.30.450.20">
    <property type="entry name" value="PAS domain"/>
    <property type="match status" value="4"/>
</dbReference>
<keyword evidence="26" id="KW-1185">Reference proteome</keyword>
<dbReference type="InterPro" id="IPR036890">
    <property type="entry name" value="HATPase_C_sf"/>
</dbReference>
<dbReference type="Gene3D" id="1.10.287.130">
    <property type="match status" value="1"/>
</dbReference>
<feature type="modified residue" description="4-aspartylphosphate" evidence="17">
    <location>
        <position position="1337"/>
    </location>
</feature>
<feature type="domain" description="PAS" evidence="21">
    <location>
        <begin position="345"/>
        <end position="416"/>
    </location>
</feature>
<feature type="domain" description="Histidine kinase" evidence="19">
    <location>
        <begin position="902"/>
        <end position="1123"/>
    </location>
</feature>
<dbReference type="EC" id="2.7.13.3" evidence="3"/>
<dbReference type="InterPro" id="IPR001789">
    <property type="entry name" value="Sig_transdc_resp-reg_receiver"/>
</dbReference>
<dbReference type="InterPro" id="IPR005467">
    <property type="entry name" value="His_kinase_dom"/>
</dbReference>
<evidence type="ECO:0000256" key="3">
    <source>
        <dbReference type="ARBA" id="ARBA00012438"/>
    </source>
</evidence>
<dbReference type="InterPro" id="IPR013767">
    <property type="entry name" value="PAS_fold"/>
</dbReference>
<dbReference type="eggNOG" id="COG2202">
    <property type="taxonomic scope" value="Bacteria"/>
</dbReference>
<dbReference type="Pfam" id="PF00072">
    <property type="entry name" value="Response_reg"/>
    <property type="match status" value="2"/>
</dbReference>
<dbReference type="PRINTS" id="PR00344">
    <property type="entry name" value="BCTRLSENSOR"/>
</dbReference>
<dbReference type="EnsemblBacteria" id="ABC23161">
    <property type="protein sequence ID" value="ABC23161"/>
    <property type="gene ID" value="Rru_A2361"/>
</dbReference>
<dbReference type="Proteomes" id="UP000001929">
    <property type="component" value="Chromosome"/>
</dbReference>
<dbReference type="Gene3D" id="1.20.120.160">
    <property type="entry name" value="HPT domain"/>
    <property type="match status" value="1"/>
</dbReference>
<protein>
    <recommendedName>
        <fullName evidence="15">Sensory/regulatory protein RpfC</fullName>
        <ecNumber evidence="3">2.7.13.3</ecNumber>
    </recommendedName>
</protein>
<dbReference type="GO" id="GO:0000155">
    <property type="term" value="F:phosphorelay sensor kinase activity"/>
    <property type="evidence" value="ECO:0007669"/>
    <property type="project" value="InterPro"/>
</dbReference>
<feature type="domain" description="PAS" evidence="21">
    <location>
        <begin position="634"/>
        <end position="661"/>
    </location>
</feature>
<comment type="subcellular location">
    <subcellularLocation>
        <location evidence="2">Cell membrane</location>
        <topology evidence="2">Multi-pass membrane protein</topology>
    </subcellularLocation>
</comment>
<evidence type="ECO:0000256" key="9">
    <source>
        <dbReference type="ARBA" id="ARBA00022777"/>
    </source>
</evidence>
<dbReference type="InterPro" id="IPR004358">
    <property type="entry name" value="Sig_transdc_His_kin-like_C"/>
</dbReference>
<evidence type="ECO:0000256" key="8">
    <source>
        <dbReference type="ARBA" id="ARBA00022741"/>
    </source>
</evidence>
<dbReference type="CDD" id="cd16922">
    <property type="entry name" value="HATPase_EvgS-ArcB-TorS-like"/>
    <property type="match status" value="1"/>
</dbReference>
<reference evidence="25 26" key="1">
    <citation type="journal article" date="2011" name="Stand. Genomic Sci.">
        <title>Complete genome sequence of Rhodospirillum rubrum type strain (S1).</title>
        <authorList>
            <person name="Munk A.C."/>
            <person name="Copeland A."/>
            <person name="Lucas S."/>
            <person name="Lapidus A."/>
            <person name="Del Rio T.G."/>
            <person name="Barry K."/>
            <person name="Detter J.C."/>
            <person name="Hammon N."/>
            <person name="Israni S."/>
            <person name="Pitluck S."/>
            <person name="Brettin T."/>
            <person name="Bruce D."/>
            <person name="Han C."/>
            <person name="Tapia R."/>
            <person name="Gilna P."/>
            <person name="Schmutz J."/>
            <person name="Larimer F."/>
            <person name="Land M."/>
            <person name="Kyrpides N.C."/>
            <person name="Mavromatis K."/>
            <person name="Richardson P."/>
            <person name="Rohde M."/>
            <person name="Goker M."/>
            <person name="Klenk H.P."/>
            <person name="Zhang Y."/>
            <person name="Roberts G.P."/>
            <person name="Reslewic S."/>
            <person name="Schwartz D.C."/>
        </authorList>
    </citation>
    <scope>NUCLEOTIDE SEQUENCE [LARGE SCALE GENOMIC DNA]</scope>
    <source>
        <strain evidence="26">ATCC 11170 / ATH 1.1.1 / DSM 467 / LMG 4362 / NCIMB 8255 / S1</strain>
    </source>
</reference>
<evidence type="ECO:0000256" key="12">
    <source>
        <dbReference type="ARBA" id="ARBA00023012"/>
    </source>
</evidence>
<evidence type="ECO:0000259" key="24">
    <source>
        <dbReference type="PROSITE" id="PS50894"/>
    </source>
</evidence>
<dbReference type="STRING" id="269796.Rru_A2361"/>
<evidence type="ECO:0000256" key="4">
    <source>
        <dbReference type="ARBA" id="ARBA00022475"/>
    </source>
</evidence>
<dbReference type="Pfam" id="PF08448">
    <property type="entry name" value="PAS_4"/>
    <property type="match status" value="1"/>
</dbReference>